<proteinExistence type="predicted"/>
<dbReference type="KEGG" id="avi:Avi_3410"/>
<evidence type="ECO:0000313" key="1">
    <source>
        <dbReference type="EMBL" id="ACM37443.1"/>
    </source>
</evidence>
<dbReference type="HOGENOM" id="CLU_815438_0_0_5"/>
<dbReference type="SUPFAM" id="SSF53335">
    <property type="entry name" value="S-adenosyl-L-methionine-dependent methyltransferases"/>
    <property type="match status" value="1"/>
</dbReference>
<sequence length="340" mass="38246">MQRHHKDDDLEIRFRYHITGESGQSYLTETSTSFTIYTQESFNGLAASCGFSISACYGDYHFKPFETGDPRMIFCLTLPDEHQPGSSLKLSRGFSNEVDAYRITDFANVEVRPDILSYFQGYMDSYFSGPFVEAQGAEHILTAMHRFGGPGDALDLGAGTSTLFWYTPVVDLNSITCADIAPEPLLILKHFIEGSSLPECYQWSVGHFNLESNHIRKIRSAVRDYIVFDTLTRWPTMLDSYGFDLITAFGNIAISSSSSQYRSVFAEIARHLRPGGRTIGADWIRRPEFMNASGHNNSYLDLSLVRSSIEGAGLRLLECEQISIEGDQFYEGIIYWAAAR</sequence>
<dbReference type="EMBL" id="CP000633">
    <property type="protein sequence ID" value="ACM37443.1"/>
    <property type="molecule type" value="Genomic_DNA"/>
</dbReference>
<organism evidence="1 2">
    <name type="scientific">Allorhizobium ampelinum (strain ATCC BAA-846 / DSM 112012 / S4)</name>
    <name type="common">Agrobacterium vitis (strain S4)</name>
    <dbReference type="NCBI Taxonomy" id="311402"/>
    <lineage>
        <taxon>Bacteria</taxon>
        <taxon>Pseudomonadati</taxon>
        <taxon>Pseudomonadota</taxon>
        <taxon>Alphaproteobacteria</taxon>
        <taxon>Hyphomicrobiales</taxon>
        <taxon>Rhizobiaceae</taxon>
        <taxon>Rhizobium/Agrobacterium group</taxon>
        <taxon>Allorhizobium</taxon>
        <taxon>Allorhizobium ampelinum</taxon>
    </lineage>
</organism>
<dbReference type="AlphaFoldDB" id="B9JZY4"/>
<dbReference type="InterPro" id="IPR029063">
    <property type="entry name" value="SAM-dependent_MTases_sf"/>
</dbReference>
<evidence type="ECO:0008006" key="3">
    <source>
        <dbReference type="Google" id="ProtNLM"/>
    </source>
</evidence>
<reference evidence="1 2" key="1">
    <citation type="journal article" date="2009" name="J. Bacteriol.">
        <title>Genome sequences of three Agrobacterium biovars help elucidate the evolution of multichromosome genomes in bacteria.</title>
        <authorList>
            <person name="Slater S.C."/>
            <person name="Goldman B.S."/>
            <person name="Goodner B."/>
            <person name="Setubal J.C."/>
            <person name="Farrand S.K."/>
            <person name="Nester E.W."/>
            <person name="Burr T.J."/>
            <person name="Banta L."/>
            <person name="Dickerman A.W."/>
            <person name="Paulsen I."/>
            <person name="Otten L."/>
            <person name="Suen G."/>
            <person name="Welch R."/>
            <person name="Almeida N.F."/>
            <person name="Arnold F."/>
            <person name="Burton O.T."/>
            <person name="Du Z."/>
            <person name="Ewing A."/>
            <person name="Godsy E."/>
            <person name="Heisel S."/>
            <person name="Houmiel K.L."/>
            <person name="Jhaveri J."/>
            <person name="Lu J."/>
            <person name="Miller N.M."/>
            <person name="Norton S."/>
            <person name="Chen Q."/>
            <person name="Phoolcharoen W."/>
            <person name="Ohlin V."/>
            <person name="Ondrusek D."/>
            <person name="Pride N."/>
            <person name="Stricklin S.L."/>
            <person name="Sun J."/>
            <person name="Wheeler C."/>
            <person name="Wilson L."/>
            <person name="Zhu H."/>
            <person name="Wood D.W."/>
        </authorList>
    </citation>
    <scope>NUCLEOTIDE SEQUENCE [LARGE SCALE GENOMIC DNA]</scope>
    <source>
        <strain evidence="2">S4 / ATCC BAA-846</strain>
    </source>
</reference>
<dbReference type="Proteomes" id="UP000001596">
    <property type="component" value="Chromosome 1"/>
</dbReference>
<name>B9JZY4_ALLAM</name>
<dbReference type="Gene3D" id="3.40.50.150">
    <property type="entry name" value="Vaccinia Virus protein VP39"/>
    <property type="match status" value="1"/>
</dbReference>
<evidence type="ECO:0000313" key="2">
    <source>
        <dbReference type="Proteomes" id="UP000001596"/>
    </source>
</evidence>
<protein>
    <recommendedName>
        <fullName evidence="3">Methyltransferase domain-containing protein</fullName>
    </recommendedName>
</protein>
<gene>
    <name evidence="1" type="ordered locus">Avi_3410</name>
</gene>
<keyword evidence="2" id="KW-1185">Reference proteome</keyword>
<dbReference type="eggNOG" id="ENOG5033VT7">
    <property type="taxonomic scope" value="Bacteria"/>
</dbReference>
<dbReference type="STRING" id="311402.Avi_3410"/>
<accession>B9JZY4</accession>